<keyword evidence="2" id="KW-1185">Reference proteome</keyword>
<dbReference type="AlphaFoldDB" id="A0A6H5HHH1"/>
<sequence length="77" mass="8934">MRTLLIETALPAGGSEIQLLLGSRRKSISDTRRCKDEHWRYKIVYSRVLINQETTKIFRAPEEGNAANKNIVRHQRV</sequence>
<name>A0A6H5HHH1_9HEMI</name>
<accession>A0A6H5HHH1</accession>
<evidence type="ECO:0000313" key="2">
    <source>
        <dbReference type="Proteomes" id="UP000479000"/>
    </source>
</evidence>
<protein>
    <submittedName>
        <fullName evidence="1">Uncharacterized protein</fullName>
    </submittedName>
</protein>
<dbReference type="Proteomes" id="UP000479000">
    <property type="component" value="Unassembled WGS sequence"/>
</dbReference>
<dbReference type="EMBL" id="CADCXU010028945">
    <property type="protein sequence ID" value="CAB0015362.1"/>
    <property type="molecule type" value="Genomic_DNA"/>
</dbReference>
<proteinExistence type="predicted"/>
<gene>
    <name evidence="1" type="ORF">NTEN_LOCUS19702</name>
</gene>
<evidence type="ECO:0000313" key="1">
    <source>
        <dbReference type="EMBL" id="CAB0015362.1"/>
    </source>
</evidence>
<organism evidence="1 2">
    <name type="scientific">Nesidiocoris tenuis</name>
    <dbReference type="NCBI Taxonomy" id="355587"/>
    <lineage>
        <taxon>Eukaryota</taxon>
        <taxon>Metazoa</taxon>
        <taxon>Ecdysozoa</taxon>
        <taxon>Arthropoda</taxon>
        <taxon>Hexapoda</taxon>
        <taxon>Insecta</taxon>
        <taxon>Pterygota</taxon>
        <taxon>Neoptera</taxon>
        <taxon>Paraneoptera</taxon>
        <taxon>Hemiptera</taxon>
        <taxon>Heteroptera</taxon>
        <taxon>Panheteroptera</taxon>
        <taxon>Cimicomorpha</taxon>
        <taxon>Miridae</taxon>
        <taxon>Dicyphina</taxon>
        <taxon>Nesidiocoris</taxon>
    </lineage>
</organism>
<reference evidence="1 2" key="1">
    <citation type="submission" date="2020-02" db="EMBL/GenBank/DDBJ databases">
        <authorList>
            <person name="Ferguson B K."/>
        </authorList>
    </citation>
    <scope>NUCLEOTIDE SEQUENCE [LARGE SCALE GENOMIC DNA]</scope>
</reference>